<reference evidence="1" key="1">
    <citation type="submission" date="2021-06" db="EMBL/GenBank/DDBJ databases">
        <title>Parelaphostrongylus tenuis whole genome reference sequence.</title>
        <authorList>
            <person name="Garwood T.J."/>
            <person name="Larsen P.A."/>
            <person name="Fountain-Jones N.M."/>
            <person name="Garbe J.R."/>
            <person name="Macchietto M.G."/>
            <person name="Kania S.A."/>
            <person name="Gerhold R.W."/>
            <person name="Richards J.E."/>
            <person name="Wolf T.M."/>
        </authorList>
    </citation>
    <scope>NUCLEOTIDE SEQUENCE</scope>
    <source>
        <strain evidence="1">MNPRO001-30</strain>
        <tissue evidence="1">Meninges</tissue>
    </source>
</reference>
<accession>A0AAD5WI31</accession>
<dbReference type="Proteomes" id="UP001196413">
    <property type="component" value="Unassembled WGS sequence"/>
</dbReference>
<evidence type="ECO:0000313" key="2">
    <source>
        <dbReference type="Proteomes" id="UP001196413"/>
    </source>
</evidence>
<dbReference type="EMBL" id="JAHQIW010006841">
    <property type="protein sequence ID" value="KAJ1370716.1"/>
    <property type="molecule type" value="Genomic_DNA"/>
</dbReference>
<organism evidence="1 2">
    <name type="scientific">Parelaphostrongylus tenuis</name>
    <name type="common">Meningeal worm</name>
    <dbReference type="NCBI Taxonomy" id="148309"/>
    <lineage>
        <taxon>Eukaryota</taxon>
        <taxon>Metazoa</taxon>
        <taxon>Ecdysozoa</taxon>
        <taxon>Nematoda</taxon>
        <taxon>Chromadorea</taxon>
        <taxon>Rhabditida</taxon>
        <taxon>Rhabditina</taxon>
        <taxon>Rhabditomorpha</taxon>
        <taxon>Strongyloidea</taxon>
        <taxon>Metastrongylidae</taxon>
        <taxon>Parelaphostrongylus</taxon>
    </lineage>
</organism>
<name>A0AAD5WI31_PARTN</name>
<protein>
    <submittedName>
        <fullName evidence="1">Uncharacterized protein</fullName>
    </submittedName>
</protein>
<sequence>MPECAHNTVSSFIADAEIAWDEGVIYNSPFFSKNAGDSEIEVKVCVCLFVP</sequence>
<evidence type="ECO:0000313" key="1">
    <source>
        <dbReference type="EMBL" id="KAJ1370716.1"/>
    </source>
</evidence>
<dbReference type="AlphaFoldDB" id="A0AAD5WI31"/>
<comment type="caution">
    <text evidence="1">The sequence shown here is derived from an EMBL/GenBank/DDBJ whole genome shotgun (WGS) entry which is preliminary data.</text>
</comment>
<gene>
    <name evidence="1" type="ORF">KIN20_032506</name>
</gene>
<keyword evidence="2" id="KW-1185">Reference proteome</keyword>
<proteinExistence type="predicted"/>